<dbReference type="RefSeq" id="WP_207859439.1">
    <property type="nucleotide sequence ID" value="NZ_JAFREP010000013.1"/>
</dbReference>
<keyword evidence="4" id="KW-1185">Reference proteome</keyword>
<feature type="transmembrane region" description="Helical" evidence="2">
    <location>
        <begin position="86"/>
        <end position="109"/>
    </location>
</feature>
<feature type="compositionally biased region" description="Basic and acidic residues" evidence="1">
    <location>
        <begin position="146"/>
        <end position="161"/>
    </location>
</feature>
<sequence length="188" mass="21097">MMEINENDSGFLLKTITKATKAVPSVKYALGVVGVASGLMFIVGISNLKLSGLFFGTLTMFFFMILLLVFSFMASSDNGWIKYPSIFLLWGTVLLSLAFGATFYTSIFWKKPQDLSHYLTLERQEDLEEKEFLRREGSQVASAKKLPPDHHTENEKHKIPAENKPQNQQNDPTIMRVGDKIGNGSVLK</sequence>
<gene>
    <name evidence="3" type="ORF">J3U88_13740</name>
</gene>
<dbReference type="EMBL" id="JAFREP010000013">
    <property type="protein sequence ID" value="MBO1319532.1"/>
    <property type="molecule type" value="Genomic_DNA"/>
</dbReference>
<comment type="caution">
    <text evidence="3">The sequence shown here is derived from an EMBL/GenBank/DDBJ whole genome shotgun (WGS) entry which is preliminary data.</text>
</comment>
<evidence type="ECO:0000313" key="4">
    <source>
        <dbReference type="Proteomes" id="UP000664417"/>
    </source>
</evidence>
<evidence type="ECO:0000313" key="3">
    <source>
        <dbReference type="EMBL" id="MBO1319532.1"/>
    </source>
</evidence>
<evidence type="ECO:0000256" key="1">
    <source>
        <dbReference type="SAM" id="MobiDB-lite"/>
    </source>
</evidence>
<keyword evidence="2" id="KW-0472">Membrane</keyword>
<feature type="transmembrane region" description="Helical" evidence="2">
    <location>
        <begin position="53"/>
        <end position="74"/>
    </location>
</feature>
<organism evidence="3 4">
    <name type="scientific">Acanthopleuribacter pedis</name>
    <dbReference type="NCBI Taxonomy" id="442870"/>
    <lineage>
        <taxon>Bacteria</taxon>
        <taxon>Pseudomonadati</taxon>
        <taxon>Acidobacteriota</taxon>
        <taxon>Holophagae</taxon>
        <taxon>Acanthopleuribacterales</taxon>
        <taxon>Acanthopleuribacteraceae</taxon>
        <taxon>Acanthopleuribacter</taxon>
    </lineage>
</organism>
<evidence type="ECO:0000256" key="2">
    <source>
        <dbReference type="SAM" id="Phobius"/>
    </source>
</evidence>
<name>A0A8J7U3D9_9BACT</name>
<feature type="transmembrane region" description="Helical" evidence="2">
    <location>
        <begin position="28"/>
        <end position="46"/>
    </location>
</feature>
<keyword evidence="2" id="KW-1133">Transmembrane helix</keyword>
<keyword evidence="2" id="KW-0812">Transmembrane</keyword>
<dbReference type="AlphaFoldDB" id="A0A8J7U3D9"/>
<feature type="region of interest" description="Disordered" evidence="1">
    <location>
        <begin position="137"/>
        <end position="188"/>
    </location>
</feature>
<dbReference type="Proteomes" id="UP000664417">
    <property type="component" value="Unassembled WGS sequence"/>
</dbReference>
<reference evidence="3" key="1">
    <citation type="submission" date="2021-03" db="EMBL/GenBank/DDBJ databases">
        <authorList>
            <person name="Wang G."/>
        </authorList>
    </citation>
    <scope>NUCLEOTIDE SEQUENCE</scope>
    <source>
        <strain evidence="3">KCTC 12899</strain>
    </source>
</reference>
<proteinExistence type="predicted"/>
<protein>
    <submittedName>
        <fullName evidence="3">Uncharacterized protein</fullName>
    </submittedName>
</protein>
<accession>A0A8J7U3D9</accession>